<reference evidence="1 2" key="1">
    <citation type="submission" date="2019-08" db="EMBL/GenBank/DDBJ databases">
        <title>Deep-cultivation of Planctomycetes and their phenomic and genomic characterization uncovers novel biology.</title>
        <authorList>
            <person name="Wiegand S."/>
            <person name="Jogler M."/>
            <person name="Boedeker C."/>
            <person name="Pinto D."/>
            <person name="Vollmers J."/>
            <person name="Rivas-Marin E."/>
            <person name="Kohn T."/>
            <person name="Peeters S.H."/>
            <person name="Heuer A."/>
            <person name="Rast P."/>
            <person name="Oberbeckmann S."/>
            <person name="Bunk B."/>
            <person name="Jeske O."/>
            <person name="Meyerdierks A."/>
            <person name="Storesund J.E."/>
            <person name="Kallscheuer N."/>
            <person name="Luecker S."/>
            <person name="Lage O.M."/>
            <person name="Pohl T."/>
            <person name="Merkel B.J."/>
            <person name="Hornburger P."/>
            <person name="Mueller R.-W."/>
            <person name="Bruemmer F."/>
            <person name="Labrenz M."/>
            <person name="Spormann A.M."/>
            <person name="Op Den Camp H."/>
            <person name="Overmann J."/>
            <person name="Amann R."/>
            <person name="Jetten M.S.M."/>
            <person name="Mascher T."/>
            <person name="Medema M.H."/>
            <person name="Devos D.P."/>
            <person name="Kaster A.-K."/>
            <person name="Ovreas L."/>
            <person name="Rohde M."/>
            <person name="Galperin M.Y."/>
            <person name="Jogler C."/>
        </authorList>
    </citation>
    <scope>NUCLEOTIDE SEQUENCE [LARGE SCALE GENOMIC DNA]</scope>
    <source>
        <strain evidence="1 2">LF1</strain>
    </source>
</reference>
<name>A0A5B1CBP8_9BACT</name>
<gene>
    <name evidence="1" type="ORF">LF1_52740</name>
</gene>
<dbReference type="AlphaFoldDB" id="A0A5B1CBP8"/>
<accession>A0A5B1CBP8</accession>
<keyword evidence="2" id="KW-1185">Reference proteome</keyword>
<comment type="caution">
    <text evidence="1">The sequence shown here is derived from an EMBL/GenBank/DDBJ whole genome shotgun (WGS) entry which is preliminary data.</text>
</comment>
<dbReference type="EMBL" id="VRLW01000002">
    <property type="protein sequence ID" value="KAA1257425.1"/>
    <property type="molecule type" value="Genomic_DNA"/>
</dbReference>
<sequence>MIATHRDEVCADALHRNGVLRITIACTGVAAAHFSLCLHVKSRHLGDAYRYPTGPRTFAARLAPCGAQPMLDQNGFAPNARPTPKCRLPCGASTDARIPMLNQRRRTGCTAWHQPTPVFPNSIYCLPPKLALPATLCYAFRTVTVTHMDGVRADGSRRNGVLRITIACTGVAAAHFPLCLHVKSRHLGDAYRYPTEPRTLAACLAPCGAQPTLDQHRFAPNALLTPKCRPPCGASTDA</sequence>
<evidence type="ECO:0000313" key="2">
    <source>
        <dbReference type="Proteomes" id="UP000322699"/>
    </source>
</evidence>
<protein>
    <submittedName>
        <fullName evidence="1">Uncharacterized protein</fullName>
    </submittedName>
</protein>
<organism evidence="1 2">
    <name type="scientific">Rubripirellula obstinata</name>
    <dbReference type="NCBI Taxonomy" id="406547"/>
    <lineage>
        <taxon>Bacteria</taxon>
        <taxon>Pseudomonadati</taxon>
        <taxon>Planctomycetota</taxon>
        <taxon>Planctomycetia</taxon>
        <taxon>Pirellulales</taxon>
        <taxon>Pirellulaceae</taxon>
        <taxon>Rubripirellula</taxon>
    </lineage>
</organism>
<dbReference type="Proteomes" id="UP000322699">
    <property type="component" value="Unassembled WGS sequence"/>
</dbReference>
<evidence type="ECO:0000313" key="1">
    <source>
        <dbReference type="EMBL" id="KAA1257425.1"/>
    </source>
</evidence>
<proteinExistence type="predicted"/>